<sequence length="75" mass="8014">MKVYKACHALEVVVNAFKITKIVELPGGFATLDPLSGLSPTTTRCPRCPWTPSKSFNIPAAPLTRNPGTAPDCCL</sequence>
<evidence type="ECO:0000313" key="2">
    <source>
        <dbReference type="Proteomes" id="UP000828390"/>
    </source>
</evidence>
<name>A0A9D3YXZ4_DREPO</name>
<gene>
    <name evidence="1" type="ORF">DPMN_065886</name>
</gene>
<keyword evidence="2" id="KW-1185">Reference proteome</keyword>
<dbReference type="Proteomes" id="UP000828390">
    <property type="component" value="Unassembled WGS sequence"/>
</dbReference>
<accession>A0A9D3YXZ4</accession>
<protein>
    <submittedName>
        <fullName evidence="1">Uncharacterized protein</fullName>
    </submittedName>
</protein>
<evidence type="ECO:0000313" key="1">
    <source>
        <dbReference type="EMBL" id="KAH3706499.1"/>
    </source>
</evidence>
<comment type="caution">
    <text evidence="1">The sequence shown here is derived from an EMBL/GenBank/DDBJ whole genome shotgun (WGS) entry which is preliminary data.</text>
</comment>
<dbReference type="AlphaFoldDB" id="A0A9D3YXZ4"/>
<proteinExistence type="predicted"/>
<organism evidence="1 2">
    <name type="scientific">Dreissena polymorpha</name>
    <name type="common">Zebra mussel</name>
    <name type="synonym">Mytilus polymorpha</name>
    <dbReference type="NCBI Taxonomy" id="45954"/>
    <lineage>
        <taxon>Eukaryota</taxon>
        <taxon>Metazoa</taxon>
        <taxon>Spiralia</taxon>
        <taxon>Lophotrochozoa</taxon>
        <taxon>Mollusca</taxon>
        <taxon>Bivalvia</taxon>
        <taxon>Autobranchia</taxon>
        <taxon>Heteroconchia</taxon>
        <taxon>Euheterodonta</taxon>
        <taxon>Imparidentia</taxon>
        <taxon>Neoheterodontei</taxon>
        <taxon>Myida</taxon>
        <taxon>Dreissenoidea</taxon>
        <taxon>Dreissenidae</taxon>
        <taxon>Dreissena</taxon>
    </lineage>
</organism>
<dbReference type="EMBL" id="JAIWYP010000014">
    <property type="protein sequence ID" value="KAH3706499.1"/>
    <property type="molecule type" value="Genomic_DNA"/>
</dbReference>
<reference evidence="1" key="2">
    <citation type="submission" date="2020-11" db="EMBL/GenBank/DDBJ databases">
        <authorList>
            <person name="McCartney M.A."/>
            <person name="Auch B."/>
            <person name="Kono T."/>
            <person name="Mallez S."/>
            <person name="Becker A."/>
            <person name="Gohl D.M."/>
            <person name="Silverstein K.A.T."/>
            <person name="Koren S."/>
            <person name="Bechman K.B."/>
            <person name="Herman A."/>
            <person name="Abrahante J.E."/>
            <person name="Garbe J."/>
        </authorList>
    </citation>
    <scope>NUCLEOTIDE SEQUENCE</scope>
    <source>
        <strain evidence="1">Duluth1</strain>
        <tissue evidence="1">Whole animal</tissue>
    </source>
</reference>
<reference evidence="1" key="1">
    <citation type="journal article" date="2019" name="bioRxiv">
        <title>The Genome of the Zebra Mussel, Dreissena polymorpha: A Resource for Invasive Species Research.</title>
        <authorList>
            <person name="McCartney M.A."/>
            <person name="Auch B."/>
            <person name="Kono T."/>
            <person name="Mallez S."/>
            <person name="Zhang Y."/>
            <person name="Obille A."/>
            <person name="Becker A."/>
            <person name="Abrahante J.E."/>
            <person name="Garbe J."/>
            <person name="Badalamenti J.P."/>
            <person name="Herman A."/>
            <person name="Mangelson H."/>
            <person name="Liachko I."/>
            <person name="Sullivan S."/>
            <person name="Sone E.D."/>
            <person name="Koren S."/>
            <person name="Silverstein K.A.T."/>
            <person name="Beckman K.B."/>
            <person name="Gohl D.M."/>
        </authorList>
    </citation>
    <scope>NUCLEOTIDE SEQUENCE</scope>
    <source>
        <strain evidence="1">Duluth1</strain>
        <tissue evidence="1">Whole animal</tissue>
    </source>
</reference>